<evidence type="ECO:0000313" key="10">
    <source>
        <dbReference type="Proteomes" id="UP000190037"/>
    </source>
</evidence>
<evidence type="ECO:0000256" key="5">
    <source>
        <dbReference type="ARBA" id="ARBA00022777"/>
    </source>
</evidence>
<keyword evidence="10" id="KW-1185">Reference proteome</keyword>
<keyword evidence="3" id="KW-0597">Phosphoprotein</keyword>
<keyword evidence="7" id="KW-1133">Transmembrane helix</keyword>
<feature type="compositionally biased region" description="Basic and acidic residues" evidence="6">
    <location>
        <begin position="503"/>
        <end position="516"/>
    </location>
</feature>
<comment type="caution">
    <text evidence="9">The sequence shown here is derived from an EMBL/GenBank/DDBJ whole genome shotgun (WGS) entry which is preliminary data.</text>
</comment>
<dbReference type="GO" id="GO:0004673">
    <property type="term" value="F:protein histidine kinase activity"/>
    <property type="evidence" value="ECO:0007669"/>
    <property type="project" value="UniProtKB-EC"/>
</dbReference>
<protein>
    <recommendedName>
        <fullName evidence="2">histidine kinase</fullName>
        <ecNumber evidence="2">2.7.13.3</ecNumber>
    </recommendedName>
</protein>
<dbReference type="Proteomes" id="UP000190037">
    <property type="component" value="Unassembled WGS sequence"/>
</dbReference>
<evidence type="ECO:0000256" key="3">
    <source>
        <dbReference type="ARBA" id="ARBA00022553"/>
    </source>
</evidence>
<keyword evidence="7" id="KW-0472">Membrane</keyword>
<evidence type="ECO:0000256" key="4">
    <source>
        <dbReference type="ARBA" id="ARBA00022679"/>
    </source>
</evidence>
<dbReference type="PANTHER" id="PTHR45436:SF5">
    <property type="entry name" value="SENSOR HISTIDINE KINASE TRCS"/>
    <property type="match status" value="1"/>
</dbReference>
<dbReference type="STRING" id="159449.B4N89_45875"/>
<accession>A0A1T3NIY9</accession>
<dbReference type="Pfam" id="PF02518">
    <property type="entry name" value="HATPase_c"/>
    <property type="match status" value="1"/>
</dbReference>
<dbReference type="EMBL" id="MWQN01000005">
    <property type="protein sequence ID" value="OPC76806.1"/>
    <property type="molecule type" value="Genomic_DNA"/>
</dbReference>
<keyword evidence="5" id="KW-0418">Kinase</keyword>
<organism evidence="9 10">
    <name type="scientific">Embleya scabrispora</name>
    <dbReference type="NCBI Taxonomy" id="159449"/>
    <lineage>
        <taxon>Bacteria</taxon>
        <taxon>Bacillati</taxon>
        <taxon>Actinomycetota</taxon>
        <taxon>Actinomycetes</taxon>
        <taxon>Kitasatosporales</taxon>
        <taxon>Streptomycetaceae</taxon>
        <taxon>Embleya</taxon>
    </lineage>
</organism>
<dbReference type="SMART" id="SM00387">
    <property type="entry name" value="HATPase_c"/>
    <property type="match status" value="1"/>
</dbReference>
<feature type="compositionally biased region" description="Basic and acidic residues" evidence="6">
    <location>
        <begin position="440"/>
        <end position="452"/>
    </location>
</feature>
<feature type="domain" description="Histidine kinase/HSP90-like ATPase" evidence="8">
    <location>
        <begin position="265"/>
        <end position="378"/>
    </location>
</feature>
<dbReference type="InterPro" id="IPR036890">
    <property type="entry name" value="HATPase_C_sf"/>
</dbReference>
<dbReference type="GO" id="GO:0000160">
    <property type="term" value="P:phosphorelay signal transduction system"/>
    <property type="evidence" value="ECO:0007669"/>
    <property type="project" value="TreeGrafter"/>
</dbReference>
<dbReference type="Gene3D" id="3.30.565.10">
    <property type="entry name" value="Histidine kinase-like ATPase, C-terminal domain"/>
    <property type="match status" value="1"/>
</dbReference>
<dbReference type="SUPFAM" id="SSF55874">
    <property type="entry name" value="ATPase domain of HSP90 chaperone/DNA topoisomerase II/histidine kinase"/>
    <property type="match status" value="1"/>
</dbReference>
<evidence type="ECO:0000256" key="2">
    <source>
        <dbReference type="ARBA" id="ARBA00012438"/>
    </source>
</evidence>
<keyword evidence="7" id="KW-0812">Transmembrane</keyword>
<dbReference type="AlphaFoldDB" id="A0A1T3NIY9"/>
<feature type="region of interest" description="Disordered" evidence="6">
    <location>
        <begin position="407"/>
        <end position="516"/>
    </location>
</feature>
<evidence type="ECO:0000256" key="6">
    <source>
        <dbReference type="SAM" id="MobiDB-lite"/>
    </source>
</evidence>
<evidence type="ECO:0000259" key="8">
    <source>
        <dbReference type="SMART" id="SM00387"/>
    </source>
</evidence>
<dbReference type="GO" id="GO:0005886">
    <property type="term" value="C:plasma membrane"/>
    <property type="evidence" value="ECO:0007669"/>
    <property type="project" value="TreeGrafter"/>
</dbReference>
<evidence type="ECO:0000313" key="9">
    <source>
        <dbReference type="EMBL" id="OPC76806.1"/>
    </source>
</evidence>
<dbReference type="PANTHER" id="PTHR45436">
    <property type="entry name" value="SENSOR HISTIDINE KINASE YKOH"/>
    <property type="match status" value="1"/>
</dbReference>
<dbReference type="EC" id="2.7.13.3" evidence="2"/>
<reference evidence="9 10" key="1">
    <citation type="submission" date="2017-03" db="EMBL/GenBank/DDBJ databases">
        <title>Draft genome sequence of Streptomyces scabrisporus NF3, endophyte isolated from Amphipterygium adstringens.</title>
        <authorList>
            <person name="Vazquez M."/>
            <person name="Ceapa C.D."/>
            <person name="Rodriguez Luna D."/>
            <person name="Sanchez Esquivel S."/>
        </authorList>
    </citation>
    <scope>NUCLEOTIDE SEQUENCE [LARGE SCALE GENOMIC DNA]</scope>
    <source>
        <strain evidence="9 10">NF3</strain>
    </source>
</reference>
<proteinExistence type="predicted"/>
<sequence length="516" mass="54499">MPKPVRESSLPLWPFGAGLVTGCAAATAADVLQVSPWAGVVLGCAVSTTVAGVPLALAARRVRGYWHGRWDRTRQRNEELVASVCLSERALSRLTDATRHLAEVRMPVLLEDPHARRADVPPAPIDPCPAEPWAGAVYTAHEALVDAVFAVLEQERGRRENTHYAFLELAERVRAQAQVAIADARALRERVTDSSLLGALMRDEHAWAQVGRAAQCLEVLSGGRPGRSWDRPLLLSEVVGAAQSRIRDYLRVSVVGGENAAVDGVHAEALIHVLAELLANATWFSPPGSTVRVLVERGHDGASVIVEDAGRGMDPQTMQRAQSAVDRADADVATLGGNPRFGLAVVGVLAGRTGARVRFSAPGDYGGIRAVVWIPERLLTPPAPRRLVAAGTRAIPTGVSARAGIPAAPITRESEAPEPVSTILPQRPRRHAKAPGEVADAGHDAPASRRPFEAGTPPEAGSPSEGGSDTSGPRYDPFVSAFVTGMPSPPAADTTAETAPDATRADFRSDDEGPTP</sequence>
<feature type="transmembrane region" description="Helical" evidence="7">
    <location>
        <begin position="38"/>
        <end position="59"/>
    </location>
</feature>
<feature type="compositionally biased region" description="Low complexity" evidence="6">
    <location>
        <begin position="491"/>
        <end position="502"/>
    </location>
</feature>
<gene>
    <name evidence="9" type="ORF">B4N89_45875</name>
</gene>
<evidence type="ECO:0000256" key="1">
    <source>
        <dbReference type="ARBA" id="ARBA00000085"/>
    </source>
</evidence>
<name>A0A1T3NIY9_9ACTN</name>
<comment type="catalytic activity">
    <reaction evidence="1">
        <text>ATP + protein L-histidine = ADP + protein N-phospho-L-histidine.</text>
        <dbReference type="EC" id="2.7.13.3"/>
    </reaction>
</comment>
<dbReference type="InterPro" id="IPR003594">
    <property type="entry name" value="HATPase_dom"/>
</dbReference>
<dbReference type="InterPro" id="IPR050428">
    <property type="entry name" value="TCS_sensor_his_kinase"/>
</dbReference>
<evidence type="ECO:0000256" key="7">
    <source>
        <dbReference type="SAM" id="Phobius"/>
    </source>
</evidence>
<dbReference type="PROSITE" id="PS51257">
    <property type="entry name" value="PROKAR_LIPOPROTEIN"/>
    <property type="match status" value="1"/>
</dbReference>
<keyword evidence="4" id="KW-0808">Transferase</keyword>